<protein>
    <submittedName>
        <fullName evidence="1">Uncharacterized protein</fullName>
    </submittedName>
</protein>
<dbReference type="HOGENOM" id="CLU_2724090_0_0_1"/>
<evidence type="ECO:0000313" key="2">
    <source>
        <dbReference type="Proteomes" id="UP000054248"/>
    </source>
</evidence>
<name>A0A0C3Q1T4_9AGAM</name>
<sequence length="72" mass="8045">MESNGNRKPSVYKRLTQVVEGSPVLFHAPKLLGSALRTIPIPARTKTMHPAEQNHSFFEDPLDLNNSFNAID</sequence>
<proteinExistence type="predicted"/>
<gene>
    <name evidence="1" type="ORF">M407DRAFT_34128</name>
</gene>
<organism evidence="1 2">
    <name type="scientific">Tulasnella calospora MUT 4182</name>
    <dbReference type="NCBI Taxonomy" id="1051891"/>
    <lineage>
        <taxon>Eukaryota</taxon>
        <taxon>Fungi</taxon>
        <taxon>Dikarya</taxon>
        <taxon>Basidiomycota</taxon>
        <taxon>Agaricomycotina</taxon>
        <taxon>Agaricomycetes</taxon>
        <taxon>Cantharellales</taxon>
        <taxon>Tulasnellaceae</taxon>
        <taxon>Tulasnella</taxon>
    </lineage>
</organism>
<evidence type="ECO:0000313" key="1">
    <source>
        <dbReference type="EMBL" id="KIO16224.1"/>
    </source>
</evidence>
<dbReference type="AlphaFoldDB" id="A0A0C3Q1T4"/>
<dbReference type="Proteomes" id="UP000054248">
    <property type="component" value="Unassembled WGS sequence"/>
</dbReference>
<reference evidence="2" key="2">
    <citation type="submission" date="2015-01" db="EMBL/GenBank/DDBJ databases">
        <title>Evolutionary Origins and Diversification of the Mycorrhizal Mutualists.</title>
        <authorList>
            <consortium name="DOE Joint Genome Institute"/>
            <consortium name="Mycorrhizal Genomics Consortium"/>
            <person name="Kohler A."/>
            <person name="Kuo A."/>
            <person name="Nagy L.G."/>
            <person name="Floudas D."/>
            <person name="Copeland A."/>
            <person name="Barry K.W."/>
            <person name="Cichocki N."/>
            <person name="Veneault-Fourrey C."/>
            <person name="LaButti K."/>
            <person name="Lindquist E.A."/>
            <person name="Lipzen A."/>
            <person name="Lundell T."/>
            <person name="Morin E."/>
            <person name="Murat C."/>
            <person name="Riley R."/>
            <person name="Ohm R."/>
            <person name="Sun H."/>
            <person name="Tunlid A."/>
            <person name="Henrissat B."/>
            <person name="Grigoriev I.V."/>
            <person name="Hibbett D.S."/>
            <person name="Martin F."/>
        </authorList>
    </citation>
    <scope>NUCLEOTIDE SEQUENCE [LARGE SCALE GENOMIC DNA]</scope>
    <source>
        <strain evidence="2">MUT 4182</strain>
    </source>
</reference>
<reference evidence="1 2" key="1">
    <citation type="submission" date="2014-04" db="EMBL/GenBank/DDBJ databases">
        <authorList>
            <consortium name="DOE Joint Genome Institute"/>
            <person name="Kuo A."/>
            <person name="Girlanda M."/>
            <person name="Perotto S."/>
            <person name="Kohler A."/>
            <person name="Nagy L.G."/>
            <person name="Floudas D."/>
            <person name="Copeland A."/>
            <person name="Barry K.W."/>
            <person name="Cichocki N."/>
            <person name="Veneault-Fourrey C."/>
            <person name="LaButti K."/>
            <person name="Lindquist E.A."/>
            <person name="Lipzen A."/>
            <person name="Lundell T."/>
            <person name="Morin E."/>
            <person name="Murat C."/>
            <person name="Sun H."/>
            <person name="Tunlid A."/>
            <person name="Henrissat B."/>
            <person name="Grigoriev I.V."/>
            <person name="Hibbett D.S."/>
            <person name="Martin F."/>
            <person name="Nordberg H.P."/>
            <person name="Cantor M.N."/>
            <person name="Hua S.X."/>
        </authorList>
    </citation>
    <scope>NUCLEOTIDE SEQUENCE [LARGE SCALE GENOMIC DNA]</scope>
    <source>
        <strain evidence="1 2">MUT 4182</strain>
    </source>
</reference>
<keyword evidence="2" id="KW-1185">Reference proteome</keyword>
<accession>A0A0C3Q1T4</accession>
<dbReference type="EMBL" id="KN823628">
    <property type="protein sequence ID" value="KIO16224.1"/>
    <property type="molecule type" value="Genomic_DNA"/>
</dbReference>